<dbReference type="InterPro" id="IPR001965">
    <property type="entry name" value="Znf_PHD"/>
</dbReference>
<dbReference type="GO" id="GO:0045893">
    <property type="term" value="P:positive regulation of DNA-templated transcription"/>
    <property type="evidence" value="ECO:0007669"/>
    <property type="project" value="TreeGrafter"/>
</dbReference>
<dbReference type="PROSITE" id="PS01359">
    <property type="entry name" value="ZF_PHD_1"/>
    <property type="match status" value="1"/>
</dbReference>
<dbReference type="Gene3D" id="3.30.40.10">
    <property type="entry name" value="Zinc/RING finger domain, C3HC4 (zinc finger)"/>
    <property type="match status" value="1"/>
</dbReference>
<dbReference type="InterPro" id="IPR019786">
    <property type="entry name" value="Zinc_finger_PHD-type_CS"/>
</dbReference>
<keyword evidence="7" id="KW-0238">DNA-binding</keyword>
<feature type="region of interest" description="Disordered" evidence="16">
    <location>
        <begin position="84"/>
        <end position="165"/>
    </location>
</feature>
<evidence type="ECO:0000256" key="16">
    <source>
        <dbReference type="SAM" id="MobiDB-lite"/>
    </source>
</evidence>
<evidence type="ECO:0000256" key="4">
    <source>
        <dbReference type="ARBA" id="ARBA00022771"/>
    </source>
</evidence>
<dbReference type="FunFam" id="3.30.40.10:FF:000138">
    <property type="entry name" value="CXXC-type zinc finger protein 1"/>
    <property type="match status" value="1"/>
</dbReference>
<feature type="region of interest" description="Disordered" evidence="16">
    <location>
        <begin position="1"/>
        <end position="20"/>
    </location>
</feature>
<dbReference type="InterPro" id="IPR022056">
    <property type="entry name" value="CpG-bd_C"/>
</dbReference>
<feature type="compositionally biased region" description="Basic residues" evidence="16">
    <location>
        <begin position="260"/>
        <end position="272"/>
    </location>
</feature>
<dbReference type="SMART" id="SM00249">
    <property type="entry name" value="PHD"/>
    <property type="match status" value="1"/>
</dbReference>
<evidence type="ECO:0000256" key="1">
    <source>
        <dbReference type="ARBA" id="ARBA00004123"/>
    </source>
</evidence>
<dbReference type="InterPro" id="IPR002857">
    <property type="entry name" value="Znf_CXXC"/>
</dbReference>
<evidence type="ECO:0000256" key="13">
    <source>
        <dbReference type="ARBA" id="ARBA00081451"/>
    </source>
</evidence>
<evidence type="ECO:0000259" key="17">
    <source>
        <dbReference type="PROSITE" id="PS50016"/>
    </source>
</evidence>
<keyword evidence="2" id="KW-0597">Phosphoprotein</keyword>
<feature type="compositionally biased region" description="Basic residues" evidence="16">
    <location>
        <begin position="237"/>
        <end position="248"/>
    </location>
</feature>
<feature type="compositionally biased region" description="Basic and acidic residues" evidence="16">
    <location>
        <begin position="90"/>
        <end position="120"/>
    </location>
</feature>
<feature type="domain" description="PHD-type" evidence="17">
    <location>
        <begin position="26"/>
        <end position="76"/>
    </location>
</feature>
<comment type="subcellular location">
    <subcellularLocation>
        <location evidence="1">Nucleus</location>
    </subcellularLocation>
</comment>
<evidence type="ECO:0000259" key="18">
    <source>
        <dbReference type="PROSITE" id="PS51058"/>
    </source>
</evidence>
<evidence type="ECO:0000256" key="3">
    <source>
        <dbReference type="ARBA" id="ARBA00022723"/>
    </source>
</evidence>
<dbReference type="GO" id="GO:0008270">
    <property type="term" value="F:zinc ion binding"/>
    <property type="evidence" value="ECO:0007669"/>
    <property type="project" value="UniProtKB-KW"/>
</dbReference>
<name>A0A452T6W3_URSMA</name>
<keyword evidence="9" id="KW-0539">Nucleus</keyword>
<dbReference type="PROSITE" id="PS51058">
    <property type="entry name" value="ZF_CXXC"/>
    <property type="match status" value="1"/>
</dbReference>
<dbReference type="InterPro" id="IPR019787">
    <property type="entry name" value="Znf_PHD-finger"/>
</dbReference>
<dbReference type="InterPro" id="IPR013083">
    <property type="entry name" value="Znf_RING/FYVE/PHD"/>
</dbReference>
<evidence type="ECO:0000256" key="6">
    <source>
        <dbReference type="ARBA" id="ARBA00023015"/>
    </source>
</evidence>
<feature type="region of interest" description="Disordered" evidence="16">
    <location>
        <begin position="237"/>
        <end position="290"/>
    </location>
</feature>
<comment type="function">
    <text evidence="11">Transcriptional activator that exhibits a unique DNA binding specificity for CpG unmethylated motifs with a preference for CpGG.</text>
</comment>
<dbReference type="CDD" id="cd15553">
    <property type="entry name" value="PHD_Cfp1"/>
    <property type="match status" value="1"/>
</dbReference>
<dbReference type="Pfam" id="PF02008">
    <property type="entry name" value="zf-CXXC"/>
    <property type="match status" value="1"/>
</dbReference>
<evidence type="ECO:0000256" key="9">
    <source>
        <dbReference type="ARBA" id="ARBA00023242"/>
    </source>
</evidence>
<evidence type="ECO:0000256" key="12">
    <source>
        <dbReference type="ARBA" id="ARBA00079319"/>
    </source>
</evidence>
<dbReference type="GeneTree" id="ENSGT00730000111044"/>
<feature type="compositionally biased region" description="Low complexity" evidence="16">
    <location>
        <begin position="153"/>
        <end position="165"/>
    </location>
</feature>
<feature type="coiled-coil region" evidence="15">
    <location>
        <begin position="344"/>
        <end position="378"/>
    </location>
</feature>
<dbReference type="SUPFAM" id="SSF57903">
    <property type="entry name" value="FYVE/PHD zinc finger"/>
    <property type="match status" value="1"/>
</dbReference>
<dbReference type="PANTHER" id="PTHR46174">
    <property type="entry name" value="CXXC-TYPE ZINC FINGER PROTEIN 1"/>
    <property type="match status" value="1"/>
</dbReference>
<keyword evidence="15" id="KW-0175">Coiled coil</keyword>
<organism evidence="19">
    <name type="scientific">Ursus maritimus</name>
    <name type="common">Polar bear</name>
    <name type="synonym">Thalarctos maritimus</name>
    <dbReference type="NCBI Taxonomy" id="29073"/>
    <lineage>
        <taxon>Eukaryota</taxon>
        <taxon>Metazoa</taxon>
        <taxon>Chordata</taxon>
        <taxon>Craniata</taxon>
        <taxon>Vertebrata</taxon>
        <taxon>Euteleostomi</taxon>
        <taxon>Mammalia</taxon>
        <taxon>Eutheria</taxon>
        <taxon>Laurasiatheria</taxon>
        <taxon>Carnivora</taxon>
        <taxon>Caniformia</taxon>
        <taxon>Ursidae</taxon>
        <taxon>Ursus</taxon>
    </lineage>
</organism>
<dbReference type="PROSITE" id="PS50016">
    <property type="entry name" value="ZF_PHD_2"/>
    <property type="match status" value="1"/>
</dbReference>
<evidence type="ECO:0000256" key="7">
    <source>
        <dbReference type="ARBA" id="ARBA00023125"/>
    </source>
</evidence>
<evidence type="ECO:0000313" key="19">
    <source>
        <dbReference type="Ensembl" id="ENSUMAP00000003639"/>
    </source>
</evidence>
<evidence type="ECO:0000256" key="10">
    <source>
        <dbReference type="ARBA" id="ARBA00023828"/>
    </source>
</evidence>
<evidence type="ECO:0000256" key="15">
    <source>
        <dbReference type="SAM" id="Coils"/>
    </source>
</evidence>
<reference evidence="19" key="1">
    <citation type="submission" date="2019-03" db="UniProtKB">
        <authorList>
            <consortium name="Ensembl"/>
        </authorList>
    </citation>
    <scope>IDENTIFICATION</scope>
</reference>
<evidence type="ECO:0000256" key="14">
    <source>
        <dbReference type="PROSITE-ProRule" id="PRU00509"/>
    </source>
</evidence>
<dbReference type="Pfam" id="PF00628">
    <property type="entry name" value="PHD"/>
    <property type="match status" value="1"/>
</dbReference>
<keyword evidence="4 14" id="KW-0863">Zinc-finger</keyword>
<proteinExistence type="predicted"/>
<feature type="compositionally biased region" description="Basic and acidic residues" evidence="16">
    <location>
        <begin position="273"/>
        <end position="282"/>
    </location>
</feature>
<accession>A0A452T6W3</accession>
<dbReference type="Pfam" id="PF12269">
    <property type="entry name" value="CpG_bind_C"/>
    <property type="match status" value="1"/>
</dbReference>
<dbReference type="InterPro" id="IPR037869">
    <property type="entry name" value="Spp1/CFP1"/>
</dbReference>
<keyword evidence="6" id="KW-0805">Transcription regulation</keyword>
<evidence type="ECO:0000256" key="8">
    <source>
        <dbReference type="ARBA" id="ARBA00023163"/>
    </source>
</evidence>
<evidence type="ECO:0000256" key="2">
    <source>
        <dbReference type="ARBA" id="ARBA00022553"/>
    </source>
</evidence>
<keyword evidence="3" id="KW-0479">Metal-binding</keyword>
<keyword evidence="8" id="KW-0804">Transcription</keyword>
<protein>
    <recommendedName>
        <fullName evidence="10">CXXC-type zinc finger protein 1</fullName>
    </recommendedName>
    <alternativeName>
        <fullName evidence="12">CpG-binding protein</fullName>
    </alternativeName>
    <alternativeName>
        <fullName evidence="13">PHD finger and CXXC domain-containing protein 1</fullName>
    </alternativeName>
</protein>
<keyword evidence="5" id="KW-0862">Zinc</keyword>
<gene>
    <name evidence="19" type="primary">CXXC1</name>
</gene>
<dbReference type="AlphaFoldDB" id="A0A452T6W3"/>
<feature type="compositionally biased region" description="Basic and acidic residues" evidence="16">
    <location>
        <begin position="249"/>
        <end position="259"/>
    </location>
</feature>
<dbReference type="PANTHER" id="PTHR46174:SF1">
    <property type="entry name" value="CXXC-TYPE ZINC FINGER PROTEIN 1"/>
    <property type="match status" value="1"/>
</dbReference>
<dbReference type="InterPro" id="IPR011011">
    <property type="entry name" value="Znf_FYVE_PHD"/>
</dbReference>
<evidence type="ECO:0000256" key="11">
    <source>
        <dbReference type="ARBA" id="ARBA00056449"/>
    </source>
</evidence>
<dbReference type="GO" id="GO:0003677">
    <property type="term" value="F:DNA binding"/>
    <property type="evidence" value="ECO:0007669"/>
    <property type="project" value="UniProtKB-KW"/>
</dbReference>
<dbReference type="Ensembl" id="ENSUMAT00000004462.1">
    <property type="protein sequence ID" value="ENSUMAP00000003639.1"/>
    <property type="gene ID" value="ENSUMAG00000003014.1"/>
</dbReference>
<sequence>MEGDGSDPEPPDAGEDSKSENGENAPIYCICRKPDINCFMIGCDNCNEWFHGDCIRITEKMAKAIREWYCRECREKDPKLEIRYRHKKSRERDSNERDGSEPRDEGGGRKRPAPDPDLQRRAGSGTGVGAMLARGSASPHKSSPQPLVATPSQHHQQQQQQQQQQQIKRSARMCGECEACRRTEDCGHCDFCRDMKKFGGPNKIRQKCRLRQCQLRARPWMSDTEESPFLDPALRKRAVKVKHVKRREKKSEKKKEERYKRHRQKQKHKDKWKHPERADAKDPASLPQCLGPGCVRPAQPGSKYCSDDCGMKLAANRIYEILPQRIQQWQQSPCIAEEHGKKLLERIRREQQSARTRLQEMERRFHELEAIILRAKQQAVREDEESNEGDSDDTDLQIFCVSCGHPINPRVALRHMERCYAKYESQTSFGSMYPTRIEGATRLFCDVYNPQSKTYCKRLQVLCPEHSRDPKVPADEVCGCPLVRDVFELTGDFCRLPKRQCNRHYCWEKLRRAEVDLERVRVWYKLDELFEQERNVRTAMTNRAGLLALMLHQTIQHDPLTTDLRSSADR</sequence>
<dbReference type="GO" id="GO:0048188">
    <property type="term" value="C:Set1C/COMPASS complex"/>
    <property type="evidence" value="ECO:0007669"/>
    <property type="project" value="InterPro"/>
</dbReference>
<evidence type="ECO:0000256" key="5">
    <source>
        <dbReference type="ARBA" id="ARBA00022833"/>
    </source>
</evidence>
<feature type="compositionally biased region" description="Acidic residues" evidence="16">
    <location>
        <begin position="1"/>
        <end position="14"/>
    </location>
</feature>
<feature type="domain" description="CXXC-type" evidence="18">
    <location>
        <begin position="165"/>
        <end position="214"/>
    </location>
</feature>